<name>A0A8S1AU48_ARCPL</name>
<dbReference type="GO" id="GO:0031409">
    <property type="term" value="F:pigment binding"/>
    <property type="evidence" value="ECO:0007669"/>
    <property type="project" value="InterPro"/>
</dbReference>
<dbReference type="EMBL" id="CADEBD010000344">
    <property type="protein sequence ID" value="CAB3249409.1"/>
    <property type="molecule type" value="Genomic_DNA"/>
</dbReference>
<protein>
    <recommendedName>
        <fullName evidence="3">Lipocalin/cytosolic fatty-acid binding domain-containing protein</fullName>
    </recommendedName>
</protein>
<comment type="caution">
    <text evidence="4">The sequence shown here is derived from an EMBL/GenBank/DDBJ whole genome shotgun (WGS) entry which is preliminary data.</text>
</comment>
<sequence length="212" mass="25005">MYFLILFCFAGVYGADFTLPGVCPNVTLQKNFDYNRFSGVWHNVGGYASDGEHIHDCATLDLQKVDHGYTLRETYVVLEERKRTQKWYQAKVGTASDPAYYTQFVIHREIEGLDRVLDYPFMILSTDYDGYAIAYICIWLKEKERKHFVFAWILTRSKEKLHGKTLKQVEEELSKYPELAEHRQEFVFKEFDNATCAFEHKVETDFFNSYFC</sequence>
<dbReference type="InterPro" id="IPR003057">
    <property type="entry name" value="Invtbrt_color"/>
</dbReference>
<dbReference type="Pfam" id="PF00061">
    <property type="entry name" value="Lipocalin"/>
    <property type="match status" value="1"/>
</dbReference>
<evidence type="ECO:0000259" key="3">
    <source>
        <dbReference type="Pfam" id="PF00061"/>
    </source>
</evidence>
<proteinExistence type="inferred from homology"/>
<accession>A0A8S1AU48</accession>
<dbReference type="GO" id="GO:0000302">
    <property type="term" value="P:response to reactive oxygen species"/>
    <property type="evidence" value="ECO:0007669"/>
    <property type="project" value="TreeGrafter"/>
</dbReference>
<dbReference type="PANTHER" id="PTHR10612">
    <property type="entry name" value="APOLIPOPROTEIN D"/>
    <property type="match status" value="1"/>
</dbReference>
<dbReference type="SUPFAM" id="SSF50814">
    <property type="entry name" value="Lipocalins"/>
    <property type="match status" value="1"/>
</dbReference>
<evidence type="ECO:0000313" key="5">
    <source>
        <dbReference type="Proteomes" id="UP000494256"/>
    </source>
</evidence>
<dbReference type="AlphaFoldDB" id="A0A8S1AU48"/>
<evidence type="ECO:0000313" key="4">
    <source>
        <dbReference type="EMBL" id="CAB3249409.1"/>
    </source>
</evidence>
<evidence type="ECO:0000256" key="2">
    <source>
        <dbReference type="RuleBase" id="RU003695"/>
    </source>
</evidence>
<feature type="domain" description="Lipocalin/cytosolic fatty-acid binding" evidence="3">
    <location>
        <begin position="118"/>
        <end position="159"/>
    </location>
</feature>
<dbReference type="OrthoDB" id="115435at2759"/>
<dbReference type="InterPro" id="IPR022272">
    <property type="entry name" value="Lipocalin_CS"/>
</dbReference>
<organism evidence="4 5">
    <name type="scientific">Arctia plantaginis</name>
    <name type="common">Wood tiger moth</name>
    <name type="synonym">Phalaena plantaginis</name>
    <dbReference type="NCBI Taxonomy" id="874455"/>
    <lineage>
        <taxon>Eukaryota</taxon>
        <taxon>Metazoa</taxon>
        <taxon>Ecdysozoa</taxon>
        <taxon>Arthropoda</taxon>
        <taxon>Hexapoda</taxon>
        <taxon>Insecta</taxon>
        <taxon>Pterygota</taxon>
        <taxon>Neoptera</taxon>
        <taxon>Endopterygota</taxon>
        <taxon>Lepidoptera</taxon>
        <taxon>Glossata</taxon>
        <taxon>Ditrysia</taxon>
        <taxon>Noctuoidea</taxon>
        <taxon>Erebidae</taxon>
        <taxon>Arctiinae</taxon>
        <taxon>Arctia</taxon>
    </lineage>
</organism>
<gene>
    <name evidence="4" type="ORF">APLA_LOCUS12863</name>
</gene>
<dbReference type="InterPro" id="IPR012674">
    <property type="entry name" value="Calycin"/>
</dbReference>
<dbReference type="GO" id="GO:0005737">
    <property type="term" value="C:cytoplasm"/>
    <property type="evidence" value="ECO:0007669"/>
    <property type="project" value="TreeGrafter"/>
</dbReference>
<comment type="similarity">
    <text evidence="2">Belongs to the calycin superfamily. Lipocalin family.</text>
</comment>
<dbReference type="Gene3D" id="2.40.128.20">
    <property type="match status" value="1"/>
</dbReference>
<dbReference type="PANTHER" id="PTHR10612:SF34">
    <property type="entry name" value="APOLIPOPROTEIN D"/>
    <property type="match status" value="1"/>
</dbReference>
<reference evidence="4 5" key="1">
    <citation type="submission" date="2020-04" db="EMBL/GenBank/DDBJ databases">
        <authorList>
            <person name="Wallbank WR R."/>
            <person name="Pardo Diaz C."/>
            <person name="Kozak K."/>
            <person name="Martin S."/>
            <person name="Jiggins C."/>
            <person name="Moest M."/>
            <person name="Warren A I."/>
            <person name="Byers J.R.P. K."/>
            <person name="Montejo-Kovacevich G."/>
            <person name="Yen C E."/>
        </authorList>
    </citation>
    <scope>NUCLEOTIDE SEQUENCE [LARGE SCALE GENOMIC DNA]</scope>
</reference>
<dbReference type="PRINTS" id="PR01273">
    <property type="entry name" value="INVTBRTCOLOR"/>
</dbReference>
<evidence type="ECO:0000256" key="1">
    <source>
        <dbReference type="ARBA" id="ARBA00023157"/>
    </source>
</evidence>
<dbReference type="PROSITE" id="PS00213">
    <property type="entry name" value="LIPOCALIN"/>
    <property type="match status" value="1"/>
</dbReference>
<dbReference type="Proteomes" id="UP000494256">
    <property type="component" value="Unassembled WGS sequence"/>
</dbReference>
<dbReference type="GO" id="GO:0006629">
    <property type="term" value="P:lipid metabolic process"/>
    <property type="evidence" value="ECO:0007669"/>
    <property type="project" value="TreeGrafter"/>
</dbReference>
<dbReference type="InterPro" id="IPR000566">
    <property type="entry name" value="Lipocln_cytosolic_FA-bd_dom"/>
</dbReference>
<keyword evidence="1" id="KW-1015">Disulfide bond</keyword>